<name>A0A0F9Q8I2_9ZZZZ</name>
<comment type="caution">
    <text evidence="1">The sequence shown here is derived from an EMBL/GenBank/DDBJ whole genome shotgun (WGS) entry which is preliminary data.</text>
</comment>
<sequence>MSLLRDCEFLNASVRQGNPVVDRCRERRTATVLNHEREGRPCTIDRDKKHERCPDCGGMVILPCLACSLERWQNANF</sequence>
<protein>
    <submittedName>
        <fullName evidence="1">Uncharacterized protein</fullName>
    </submittedName>
</protein>
<accession>A0A0F9Q8I2</accession>
<evidence type="ECO:0000313" key="1">
    <source>
        <dbReference type="EMBL" id="KKN01673.1"/>
    </source>
</evidence>
<organism evidence="1">
    <name type="scientific">marine sediment metagenome</name>
    <dbReference type="NCBI Taxonomy" id="412755"/>
    <lineage>
        <taxon>unclassified sequences</taxon>
        <taxon>metagenomes</taxon>
        <taxon>ecological metagenomes</taxon>
    </lineage>
</organism>
<dbReference type="AlphaFoldDB" id="A0A0F9Q8I2"/>
<proteinExistence type="predicted"/>
<dbReference type="EMBL" id="LAZR01005236">
    <property type="protein sequence ID" value="KKN01673.1"/>
    <property type="molecule type" value="Genomic_DNA"/>
</dbReference>
<gene>
    <name evidence="1" type="ORF">LCGC14_1125380</name>
</gene>
<reference evidence="1" key="1">
    <citation type="journal article" date="2015" name="Nature">
        <title>Complex archaea that bridge the gap between prokaryotes and eukaryotes.</title>
        <authorList>
            <person name="Spang A."/>
            <person name="Saw J.H."/>
            <person name="Jorgensen S.L."/>
            <person name="Zaremba-Niedzwiedzka K."/>
            <person name="Martijn J."/>
            <person name="Lind A.E."/>
            <person name="van Eijk R."/>
            <person name="Schleper C."/>
            <person name="Guy L."/>
            <person name="Ettema T.J."/>
        </authorList>
    </citation>
    <scope>NUCLEOTIDE SEQUENCE</scope>
</reference>